<evidence type="ECO:0000313" key="1">
    <source>
        <dbReference type="EMBL" id="KAG2298915.1"/>
    </source>
</evidence>
<dbReference type="AlphaFoldDB" id="A0A8X7S594"/>
<name>A0A8X7S594_BRACI</name>
<protein>
    <submittedName>
        <fullName evidence="1">Uncharacterized protein</fullName>
    </submittedName>
</protein>
<dbReference type="Proteomes" id="UP000886595">
    <property type="component" value="Unassembled WGS sequence"/>
</dbReference>
<keyword evidence="2" id="KW-1185">Reference proteome</keyword>
<organism evidence="1 2">
    <name type="scientific">Brassica carinata</name>
    <name type="common">Ethiopian mustard</name>
    <name type="synonym">Abyssinian cabbage</name>
    <dbReference type="NCBI Taxonomy" id="52824"/>
    <lineage>
        <taxon>Eukaryota</taxon>
        <taxon>Viridiplantae</taxon>
        <taxon>Streptophyta</taxon>
        <taxon>Embryophyta</taxon>
        <taxon>Tracheophyta</taxon>
        <taxon>Spermatophyta</taxon>
        <taxon>Magnoliopsida</taxon>
        <taxon>eudicotyledons</taxon>
        <taxon>Gunneridae</taxon>
        <taxon>Pentapetalae</taxon>
        <taxon>rosids</taxon>
        <taxon>malvids</taxon>
        <taxon>Brassicales</taxon>
        <taxon>Brassicaceae</taxon>
        <taxon>Brassiceae</taxon>
        <taxon>Brassica</taxon>
    </lineage>
</organism>
<accession>A0A8X7S594</accession>
<proteinExistence type="predicted"/>
<reference evidence="1 2" key="1">
    <citation type="submission" date="2020-02" db="EMBL/GenBank/DDBJ databases">
        <authorList>
            <person name="Ma Q."/>
            <person name="Huang Y."/>
            <person name="Song X."/>
            <person name="Pei D."/>
        </authorList>
    </citation>
    <scope>NUCLEOTIDE SEQUENCE [LARGE SCALE GENOMIC DNA]</scope>
    <source>
        <strain evidence="1">Sxm20200214</strain>
        <tissue evidence="1">Leaf</tissue>
    </source>
</reference>
<dbReference type="EMBL" id="JAAMPC010000008">
    <property type="protein sequence ID" value="KAG2298915.1"/>
    <property type="molecule type" value="Genomic_DNA"/>
</dbReference>
<evidence type="ECO:0000313" key="2">
    <source>
        <dbReference type="Proteomes" id="UP000886595"/>
    </source>
</evidence>
<sequence length="527" mass="57795">MKGGRLSSAAPPLGPPRAAKLWLATESAASVSYVEYVQSLSRIEIRFVLFVMGSVIAVCARIIKSCLSFEAAHLNGLGIAGSAQFKSGLTTGSRLRSAVTTASLFVIEPEPPLLRLSPSASPPFPLTPVTPPRHGSVRKPYISLDLSFLCVVMDLRFSSGLGKSDGSRYGNIRVLFLSWISVCVPLWIRVKSIVSSRRRLYYTPDIEAALSHQGFYGAKLHRLNLSLLVTAGSIVQECCFARFSYDYLTVASLSHYDVSSIDGSSQSRICGIPDLLVAGTIVKKCGLARITYNYITAVTPSHYAVSSIDSSSQSQLCNLQTGVVARRPYHPEAFYLLSNVCSYTFRLNECNDCMLRFPLVINYWARHGNVEFRGLDPIKQSAMSSNSILSVSLEVKLELEIHLVSSASLVGFKADCACFSIISNDVSPSCFDPESIKTHVGEIVQKVEFMAHPVDPKEAAEWWRATCDLKPPPHESWSTPRIACDRIDGCTSFSCPAHLKAIRRFCHVADSVEFRSGRGRDCRCSHG</sequence>
<comment type="caution">
    <text evidence="1">The sequence shown here is derived from an EMBL/GenBank/DDBJ whole genome shotgun (WGS) entry which is preliminary data.</text>
</comment>
<gene>
    <name evidence="1" type="ORF">Bca52824_035387</name>
</gene>